<dbReference type="SUPFAM" id="SSF55729">
    <property type="entry name" value="Acyl-CoA N-acyltransferases (Nat)"/>
    <property type="match status" value="1"/>
</dbReference>
<evidence type="ECO:0000313" key="2">
    <source>
        <dbReference type="EMBL" id="MDC7694229.1"/>
    </source>
</evidence>
<evidence type="ECO:0000259" key="1">
    <source>
        <dbReference type="PROSITE" id="PS51186"/>
    </source>
</evidence>
<dbReference type="Gene3D" id="3.40.630.30">
    <property type="match status" value="1"/>
</dbReference>
<dbReference type="Proteomes" id="UP001216595">
    <property type="component" value="Unassembled WGS sequence"/>
</dbReference>
<proteinExistence type="predicted"/>
<dbReference type="InterPro" id="IPR000182">
    <property type="entry name" value="GNAT_dom"/>
</dbReference>
<sequence length="151" mass="17347">MERQLTGKPALPEIIEAATDEEILKTFEVMSQLHPHLDQSDYLRRIRELMGVQGYRLVSLYVGSAPTVVAGFRLVDTLFAGRTLHVDDFVTFKDARSLGYGAKLLEWLRIEAKLNNCRHFESISKITHEDAHRFYVREGFDANGFSFRKTL</sequence>
<gene>
    <name evidence="2" type="ORF">PQU94_08040</name>
</gene>
<organism evidence="2 3">
    <name type="scientific">Asticcacaulis currens</name>
    <dbReference type="NCBI Taxonomy" id="2984210"/>
    <lineage>
        <taxon>Bacteria</taxon>
        <taxon>Pseudomonadati</taxon>
        <taxon>Pseudomonadota</taxon>
        <taxon>Alphaproteobacteria</taxon>
        <taxon>Caulobacterales</taxon>
        <taxon>Caulobacteraceae</taxon>
        <taxon>Asticcacaulis</taxon>
    </lineage>
</organism>
<name>A0ABT5IDK5_9CAUL</name>
<dbReference type="PROSITE" id="PS51186">
    <property type="entry name" value="GNAT"/>
    <property type="match status" value="1"/>
</dbReference>
<protein>
    <submittedName>
        <fullName evidence="2">GNAT family N-acetyltransferase</fullName>
    </submittedName>
</protein>
<dbReference type="EMBL" id="JAQQKW010000004">
    <property type="protein sequence ID" value="MDC7694229.1"/>
    <property type="molecule type" value="Genomic_DNA"/>
</dbReference>
<keyword evidence="3" id="KW-1185">Reference proteome</keyword>
<evidence type="ECO:0000313" key="3">
    <source>
        <dbReference type="Proteomes" id="UP001216595"/>
    </source>
</evidence>
<accession>A0ABT5IDK5</accession>
<dbReference type="CDD" id="cd04301">
    <property type="entry name" value="NAT_SF"/>
    <property type="match status" value="1"/>
</dbReference>
<dbReference type="RefSeq" id="WP_272740947.1">
    <property type="nucleotide sequence ID" value="NZ_JAQQKW010000004.1"/>
</dbReference>
<feature type="domain" description="N-acetyltransferase" evidence="1">
    <location>
        <begin position="13"/>
        <end position="151"/>
    </location>
</feature>
<dbReference type="InterPro" id="IPR016181">
    <property type="entry name" value="Acyl_CoA_acyltransferase"/>
</dbReference>
<reference evidence="2 3" key="1">
    <citation type="submission" date="2023-01" db="EMBL/GenBank/DDBJ databases">
        <title>Novel species of the genus Asticcacaulis isolated from rivers.</title>
        <authorList>
            <person name="Lu H."/>
        </authorList>
    </citation>
    <scope>NUCLEOTIDE SEQUENCE [LARGE SCALE GENOMIC DNA]</scope>
    <source>
        <strain evidence="2 3">DXS10W</strain>
    </source>
</reference>
<dbReference type="Pfam" id="PF00583">
    <property type="entry name" value="Acetyltransf_1"/>
    <property type="match status" value="1"/>
</dbReference>
<comment type="caution">
    <text evidence="2">The sequence shown here is derived from an EMBL/GenBank/DDBJ whole genome shotgun (WGS) entry which is preliminary data.</text>
</comment>